<protein>
    <submittedName>
        <fullName evidence="2">Uncharacterized protein</fullName>
    </submittedName>
</protein>
<feature type="transmembrane region" description="Helical" evidence="1">
    <location>
        <begin position="38"/>
        <end position="55"/>
    </location>
</feature>
<gene>
    <name evidence="2" type="ORF">LZ11_01092</name>
</gene>
<comment type="caution">
    <text evidence="2">The sequence shown here is derived from an EMBL/GenBank/DDBJ whole genome shotgun (WGS) entry which is preliminary data.</text>
</comment>
<feature type="transmembrane region" description="Helical" evidence="1">
    <location>
        <begin position="6"/>
        <end position="26"/>
    </location>
</feature>
<feature type="transmembrane region" description="Helical" evidence="1">
    <location>
        <begin position="67"/>
        <end position="86"/>
    </location>
</feature>
<sequence>MEMFTYDFLSTLTGTVTATVLVVEFLKELGPIKKIPTRWVVFAVSEMIVIITSIARGNFGIINLPLYFLNGLLVTTLAMGSWHLLCDNLQSIAVNRRIYMPPSRWKTLK</sequence>
<keyword evidence="1" id="KW-1133">Transmembrane helix</keyword>
<organism evidence="2 3">
    <name type="scientific">Thermosediminibacter litoriperuensis</name>
    <dbReference type="NCBI Taxonomy" id="291989"/>
    <lineage>
        <taxon>Bacteria</taxon>
        <taxon>Bacillati</taxon>
        <taxon>Bacillota</taxon>
        <taxon>Clostridia</taxon>
        <taxon>Thermosediminibacterales</taxon>
        <taxon>Thermosediminibacteraceae</taxon>
        <taxon>Thermosediminibacter</taxon>
    </lineage>
</organism>
<dbReference type="AlphaFoldDB" id="A0A5S5AVN8"/>
<dbReference type="RefSeq" id="WP_187695055.1">
    <property type="nucleotide sequence ID" value="NZ_VNHO01000009.1"/>
</dbReference>
<name>A0A5S5AVN8_9FIRM</name>
<dbReference type="EMBL" id="VNHO01000009">
    <property type="protein sequence ID" value="TYP56168.1"/>
    <property type="molecule type" value="Genomic_DNA"/>
</dbReference>
<evidence type="ECO:0000256" key="1">
    <source>
        <dbReference type="SAM" id="Phobius"/>
    </source>
</evidence>
<evidence type="ECO:0000313" key="3">
    <source>
        <dbReference type="Proteomes" id="UP000322294"/>
    </source>
</evidence>
<reference evidence="2 3" key="1">
    <citation type="submission" date="2019-07" db="EMBL/GenBank/DDBJ databases">
        <title>Genomic Encyclopedia of Type Strains, Phase I: the one thousand microbial genomes (KMG-I) project.</title>
        <authorList>
            <person name="Kyrpides N."/>
        </authorList>
    </citation>
    <scope>NUCLEOTIDE SEQUENCE [LARGE SCALE GENOMIC DNA]</scope>
    <source>
        <strain evidence="2 3">DSM 16647</strain>
    </source>
</reference>
<keyword evidence="1" id="KW-0472">Membrane</keyword>
<proteinExistence type="predicted"/>
<dbReference type="Proteomes" id="UP000322294">
    <property type="component" value="Unassembled WGS sequence"/>
</dbReference>
<keyword evidence="1" id="KW-0812">Transmembrane</keyword>
<evidence type="ECO:0000313" key="2">
    <source>
        <dbReference type="EMBL" id="TYP56168.1"/>
    </source>
</evidence>
<keyword evidence="3" id="KW-1185">Reference proteome</keyword>
<accession>A0A5S5AVN8</accession>